<proteinExistence type="predicted"/>
<feature type="compositionally biased region" description="Basic and acidic residues" evidence="1">
    <location>
        <begin position="143"/>
        <end position="154"/>
    </location>
</feature>
<accession>A0A0A9CK53</accession>
<name>A0A0A9CK53_ARUDO</name>
<reference evidence="2" key="1">
    <citation type="submission" date="2014-09" db="EMBL/GenBank/DDBJ databases">
        <authorList>
            <person name="Magalhaes I.L.F."/>
            <person name="Oliveira U."/>
            <person name="Santos F.R."/>
            <person name="Vidigal T.H.D.A."/>
            <person name="Brescovit A.D."/>
            <person name="Santos A.J."/>
        </authorList>
    </citation>
    <scope>NUCLEOTIDE SEQUENCE</scope>
    <source>
        <tissue evidence="2">Shoot tissue taken approximately 20 cm above the soil surface</tissue>
    </source>
</reference>
<feature type="region of interest" description="Disordered" evidence="1">
    <location>
        <begin position="1"/>
        <end position="24"/>
    </location>
</feature>
<feature type="region of interest" description="Disordered" evidence="1">
    <location>
        <begin position="56"/>
        <end position="154"/>
    </location>
</feature>
<dbReference type="EMBL" id="GBRH01223052">
    <property type="protein sequence ID" value="JAD74843.1"/>
    <property type="molecule type" value="Transcribed_RNA"/>
</dbReference>
<feature type="compositionally biased region" description="Acidic residues" evidence="1">
    <location>
        <begin position="83"/>
        <end position="142"/>
    </location>
</feature>
<evidence type="ECO:0000256" key="1">
    <source>
        <dbReference type="SAM" id="MobiDB-lite"/>
    </source>
</evidence>
<evidence type="ECO:0000313" key="2">
    <source>
        <dbReference type="EMBL" id="JAD74843.1"/>
    </source>
</evidence>
<dbReference type="AlphaFoldDB" id="A0A0A9CK53"/>
<feature type="compositionally biased region" description="Gly residues" evidence="1">
    <location>
        <begin position="186"/>
        <end position="218"/>
    </location>
</feature>
<feature type="region of interest" description="Disordered" evidence="1">
    <location>
        <begin position="170"/>
        <end position="232"/>
    </location>
</feature>
<sequence length="232" mass="24178">MITTGGRMTTFRSEGGPGRRIGGRAMSHLVRRRGWHRRVPAPNLVVGVVLRLVQRGVQDDEHEPDEQRGEDVGGGVGEQQESERDDGEHGEDDAVADDAAEEDEWLVAEEVEDEPGEHADEEDDEGDGVPEQGEEDDDEDDDGVVHGEVGEVGAHAEVRVAEAGGQAYRVDVPELAPGPARRQRGGAPGLGAGDEVEGGGAPGGRPARGGGGGDGAVLGHGRRRRGAGFVGG</sequence>
<reference evidence="2" key="2">
    <citation type="journal article" date="2015" name="Data Brief">
        <title>Shoot transcriptome of the giant reed, Arundo donax.</title>
        <authorList>
            <person name="Barrero R.A."/>
            <person name="Guerrero F.D."/>
            <person name="Moolhuijzen P."/>
            <person name="Goolsby J.A."/>
            <person name="Tidwell J."/>
            <person name="Bellgard S.E."/>
            <person name="Bellgard M.I."/>
        </authorList>
    </citation>
    <scope>NUCLEOTIDE SEQUENCE</scope>
    <source>
        <tissue evidence="2">Shoot tissue taken approximately 20 cm above the soil surface</tissue>
    </source>
</reference>
<protein>
    <submittedName>
        <fullName evidence="2">Uncharacterized protein</fullName>
    </submittedName>
</protein>
<organism evidence="2">
    <name type="scientific">Arundo donax</name>
    <name type="common">Giant reed</name>
    <name type="synonym">Donax arundinaceus</name>
    <dbReference type="NCBI Taxonomy" id="35708"/>
    <lineage>
        <taxon>Eukaryota</taxon>
        <taxon>Viridiplantae</taxon>
        <taxon>Streptophyta</taxon>
        <taxon>Embryophyta</taxon>
        <taxon>Tracheophyta</taxon>
        <taxon>Spermatophyta</taxon>
        <taxon>Magnoliopsida</taxon>
        <taxon>Liliopsida</taxon>
        <taxon>Poales</taxon>
        <taxon>Poaceae</taxon>
        <taxon>PACMAD clade</taxon>
        <taxon>Arundinoideae</taxon>
        <taxon>Arundineae</taxon>
        <taxon>Arundo</taxon>
    </lineage>
</organism>
<feature type="compositionally biased region" description="Polar residues" evidence="1">
    <location>
        <begin position="1"/>
        <end position="12"/>
    </location>
</feature>